<reference evidence="2 3" key="1">
    <citation type="submission" date="2016-10" db="EMBL/GenBank/DDBJ databases">
        <title>Complete Genome Sequence of Peptococcaceae strain DCMF.</title>
        <authorList>
            <person name="Edwards R.J."/>
            <person name="Holland S.I."/>
            <person name="Deshpande N.P."/>
            <person name="Wong Y.K."/>
            <person name="Ertan H."/>
            <person name="Manefield M."/>
            <person name="Russell T.L."/>
            <person name="Lee M.J."/>
        </authorList>
    </citation>
    <scope>NUCLEOTIDE SEQUENCE [LARGE SCALE GENOMIC DNA]</scope>
    <source>
        <strain evidence="2 3">DCMF</strain>
    </source>
</reference>
<dbReference type="Gene3D" id="3.20.20.370">
    <property type="entry name" value="Glycoside hydrolase/deacetylase"/>
    <property type="match status" value="1"/>
</dbReference>
<dbReference type="Proteomes" id="UP000323521">
    <property type="component" value="Chromosome"/>
</dbReference>
<dbReference type="InterPro" id="IPR011330">
    <property type="entry name" value="Glyco_hydro/deAcase_b/a-brl"/>
</dbReference>
<dbReference type="PANTHER" id="PTHR34216">
    <property type="match status" value="1"/>
</dbReference>
<feature type="transmembrane region" description="Helical" evidence="1">
    <location>
        <begin position="12"/>
        <end position="33"/>
    </location>
</feature>
<protein>
    <recommendedName>
        <fullName evidence="4">NodB homology domain-containing protein</fullName>
    </recommendedName>
</protein>
<proteinExistence type="predicted"/>
<organism evidence="2 3">
    <name type="scientific">Formimonas warabiya</name>
    <dbReference type="NCBI Taxonomy" id="1761012"/>
    <lineage>
        <taxon>Bacteria</taxon>
        <taxon>Bacillati</taxon>
        <taxon>Bacillota</taxon>
        <taxon>Clostridia</taxon>
        <taxon>Eubacteriales</taxon>
        <taxon>Peptococcaceae</taxon>
        <taxon>Candidatus Formimonas</taxon>
    </lineage>
</organism>
<dbReference type="GO" id="GO:0005975">
    <property type="term" value="P:carbohydrate metabolic process"/>
    <property type="evidence" value="ECO:0007669"/>
    <property type="project" value="InterPro"/>
</dbReference>
<dbReference type="OrthoDB" id="3722973at2"/>
<accession>A0A3G1KUV1</accession>
<name>A0A3G1KUV1_FORW1</name>
<evidence type="ECO:0000256" key="1">
    <source>
        <dbReference type="SAM" id="Phobius"/>
    </source>
</evidence>
<dbReference type="AlphaFoldDB" id="A0A3G1KUV1"/>
<keyword evidence="1" id="KW-0812">Transmembrane</keyword>
<dbReference type="RefSeq" id="WP_148135507.1">
    <property type="nucleotide sequence ID" value="NZ_CP017634.1"/>
</dbReference>
<dbReference type="InterPro" id="IPR051398">
    <property type="entry name" value="Polysacch_Deacetylase"/>
</dbReference>
<dbReference type="SUPFAM" id="SSF88713">
    <property type="entry name" value="Glycoside hydrolase/deacetylase"/>
    <property type="match status" value="1"/>
</dbReference>
<sequence>MEIKIDSLKVKHISFRAGGLVLLLLTGIGIWILSNTMQARHQVDLLENMLQAEKYQEARGVFEGLKKYGGTYSEQAANHITEALAGQMEAVFSQALKGDPVSPAKIQGLKQFPEQFSPLLDAELTKVTNLYWDQKITYSMLAEELGVLQSITGKTTELAKYQYLARAEMLRRQYAYDEAEQVLDEALQTYPGDPLLTSRLTQCWKEAGQLVPYDGPIPHLFFHPLIVYPELAFDEDNLAQGYEDYFITVHEFNRILDALYKNNYLLIGLDTVFAKSEEKGKPVLVKKKLYLPPGKKPLIISIDDLNYYEYMLKNGNAHKLILDGKGNIAVLSFTPQGEKVISRDLEIIPILDQFVEKHPDFSWQGEKGIIALTGYQGVLGYRTQDGSPSAEQEKKEVLPVIRHLKETGWSFASHGYGHLDAAKVSYKIFVRDTLRWKEEVESLTGATNIYIYPFGSKVLPGDAKFRYLLDSGFQVLCSVGPTEYLKSTPAYAMMDRRHIDGLAFYYQRDRLRNFFDTESVTDPMRPVQK</sequence>
<gene>
    <name evidence="2" type="ORF">DCMF_16930</name>
</gene>
<evidence type="ECO:0008006" key="4">
    <source>
        <dbReference type="Google" id="ProtNLM"/>
    </source>
</evidence>
<dbReference type="KEGG" id="fwa:DCMF_16930"/>
<keyword evidence="1" id="KW-0472">Membrane</keyword>
<keyword evidence="3" id="KW-1185">Reference proteome</keyword>
<dbReference type="EMBL" id="CP017634">
    <property type="protein sequence ID" value="ATW26222.1"/>
    <property type="molecule type" value="Genomic_DNA"/>
</dbReference>
<evidence type="ECO:0000313" key="2">
    <source>
        <dbReference type="EMBL" id="ATW26222.1"/>
    </source>
</evidence>
<evidence type="ECO:0000313" key="3">
    <source>
        <dbReference type="Proteomes" id="UP000323521"/>
    </source>
</evidence>
<dbReference type="PANTHER" id="PTHR34216:SF3">
    <property type="entry name" value="POLY-BETA-1,6-N-ACETYL-D-GLUCOSAMINE N-DEACETYLASE"/>
    <property type="match status" value="1"/>
</dbReference>
<keyword evidence="1" id="KW-1133">Transmembrane helix</keyword>